<dbReference type="PANTHER" id="PTHR43768">
    <property type="entry name" value="TREHALOSE 6-PHOSPHATE PHOSPHATASE"/>
    <property type="match status" value="1"/>
</dbReference>
<comment type="caution">
    <text evidence="5">The sequence shown here is derived from an EMBL/GenBank/DDBJ whole genome shotgun (WGS) entry which is preliminary data.</text>
</comment>
<evidence type="ECO:0000256" key="4">
    <source>
        <dbReference type="RuleBase" id="RU361117"/>
    </source>
</evidence>
<comment type="pathway">
    <text evidence="1 4">Glycan biosynthesis; trehalose biosynthesis.</text>
</comment>
<keyword evidence="4" id="KW-0460">Magnesium</keyword>
<proteinExistence type="inferred from homology"/>
<protein>
    <recommendedName>
        <fullName evidence="4">Trehalose 6-phosphate phosphatase</fullName>
        <ecNumber evidence="4">3.1.3.12</ecNumber>
    </recommendedName>
</protein>
<dbReference type="InterPro" id="IPR003337">
    <property type="entry name" value="Trehalose_PPase"/>
</dbReference>
<dbReference type="SUPFAM" id="SSF56784">
    <property type="entry name" value="HAD-like"/>
    <property type="match status" value="1"/>
</dbReference>
<sequence length="280" mass="29604">MTTPPSKPARGQGTDNALACFDDIAAALKGRSPALFLDYDGTLVPLARRPELAVATPRLRDTVARLSTLMPVAVVSGRGREDVSQMLGVDGIAYAGSHGFDIRDASGADLSGDIGAPYRPALEAAASALADRLAPIAGAFLEDKTYSIAIHYREAAPDTHDVIRAAVDEEVARRDTLKRTGGKMIHELRPDLDWDKGTAVLRVMETLGLTPPDAVPVYIGDDETDEDAFRAIRDSGIGIKVADAGDDAATLARYRLGTPAEVTTFLGRLADYLEMGGASA</sequence>
<evidence type="ECO:0000313" key="5">
    <source>
        <dbReference type="EMBL" id="NBG96332.1"/>
    </source>
</evidence>
<dbReference type="RefSeq" id="WP_160588420.1">
    <property type="nucleotide sequence ID" value="NZ_BMHN01000001.1"/>
</dbReference>
<dbReference type="GeneID" id="300655481"/>
<dbReference type="GO" id="GO:0004805">
    <property type="term" value="F:trehalose-phosphatase activity"/>
    <property type="evidence" value="ECO:0007669"/>
    <property type="project" value="UniProtKB-EC"/>
</dbReference>
<dbReference type="AlphaFoldDB" id="A0A845QCN1"/>
<evidence type="ECO:0000256" key="2">
    <source>
        <dbReference type="ARBA" id="ARBA00008770"/>
    </source>
</evidence>
<dbReference type="Gene3D" id="3.30.70.1020">
    <property type="entry name" value="Trehalose-6-phosphate phosphatase related protein, domain 2"/>
    <property type="match status" value="1"/>
</dbReference>
<dbReference type="InterPro" id="IPR023214">
    <property type="entry name" value="HAD_sf"/>
</dbReference>
<keyword evidence="4" id="KW-0479">Metal-binding</keyword>
<dbReference type="EMBL" id="WXYQ01000007">
    <property type="protein sequence ID" value="NBG96332.1"/>
    <property type="molecule type" value="Genomic_DNA"/>
</dbReference>
<dbReference type="InterPro" id="IPR036412">
    <property type="entry name" value="HAD-like_sf"/>
</dbReference>
<accession>A0A845QCN1</accession>
<gene>
    <name evidence="5" type="primary">otsB</name>
    <name evidence="5" type="ORF">GTQ45_11360</name>
</gene>
<dbReference type="UniPathway" id="UPA00299"/>
<comment type="cofactor">
    <cofactor evidence="4">
        <name>Mg(2+)</name>
        <dbReference type="ChEBI" id="CHEBI:18420"/>
    </cofactor>
</comment>
<evidence type="ECO:0000256" key="3">
    <source>
        <dbReference type="ARBA" id="ARBA00022801"/>
    </source>
</evidence>
<comment type="function">
    <text evidence="4">Removes the phosphate from trehalose 6-phosphate to produce free trehalose.</text>
</comment>
<comment type="similarity">
    <text evidence="2 4">Belongs to the trehalose phosphatase family.</text>
</comment>
<dbReference type="PANTHER" id="PTHR43768:SF3">
    <property type="entry name" value="TREHALOSE 6-PHOSPHATE PHOSPHATASE"/>
    <property type="match status" value="1"/>
</dbReference>
<organism evidence="5 6">
    <name type="scientific">Pyruvatibacter mobilis</name>
    <dbReference type="NCBI Taxonomy" id="1712261"/>
    <lineage>
        <taxon>Bacteria</taxon>
        <taxon>Pseudomonadati</taxon>
        <taxon>Pseudomonadota</taxon>
        <taxon>Alphaproteobacteria</taxon>
        <taxon>Hyphomicrobiales</taxon>
        <taxon>Parvibaculaceae</taxon>
        <taxon>Pyruvatibacter</taxon>
    </lineage>
</organism>
<dbReference type="EC" id="3.1.3.12" evidence="4"/>
<dbReference type="NCBIfam" id="TIGR00685">
    <property type="entry name" value="T6PP"/>
    <property type="match status" value="1"/>
</dbReference>
<dbReference type="OrthoDB" id="9814913at2"/>
<evidence type="ECO:0000256" key="1">
    <source>
        <dbReference type="ARBA" id="ARBA00005199"/>
    </source>
</evidence>
<dbReference type="Pfam" id="PF02358">
    <property type="entry name" value="Trehalose_PPase"/>
    <property type="match status" value="1"/>
</dbReference>
<name>A0A845QCN1_9HYPH</name>
<dbReference type="Gene3D" id="3.40.50.1000">
    <property type="entry name" value="HAD superfamily/HAD-like"/>
    <property type="match status" value="1"/>
</dbReference>
<keyword evidence="6" id="KW-1185">Reference proteome</keyword>
<dbReference type="NCBIfam" id="TIGR01484">
    <property type="entry name" value="HAD-SF-IIB"/>
    <property type="match status" value="1"/>
</dbReference>
<dbReference type="GO" id="GO:0005992">
    <property type="term" value="P:trehalose biosynthetic process"/>
    <property type="evidence" value="ECO:0007669"/>
    <property type="project" value="UniProtKB-UniPathway"/>
</dbReference>
<dbReference type="GO" id="GO:0046872">
    <property type="term" value="F:metal ion binding"/>
    <property type="evidence" value="ECO:0007669"/>
    <property type="project" value="UniProtKB-KW"/>
</dbReference>
<dbReference type="InterPro" id="IPR006379">
    <property type="entry name" value="HAD-SF_hydro_IIB"/>
</dbReference>
<evidence type="ECO:0000313" key="6">
    <source>
        <dbReference type="Proteomes" id="UP000470384"/>
    </source>
</evidence>
<dbReference type="Proteomes" id="UP000470384">
    <property type="component" value="Unassembled WGS sequence"/>
</dbReference>
<keyword evidence="3 4" id="KW-0378">Hydrolase</keyword>
<dbReference type="InterPro" id="IPR044651">
    <property type="entry name" value="OTSB-like"/>
</dbReference>
<reference evidence="5 6" key="1">
    <citation type="journal article" date="2016" name="Int. J. Syst. Evol. Microbiol.">
        <title>Pyruvatibacter mobilis gen. nov., sp. nov., a marine bacterium from the culture broth of Picochlorum sp. 122.</title>
        <authorList>
            <person name="Wang G."/>
            <person name="Tang M."/>
            <person name="Wu H."/>
            <person name="Dai S."/>
            <person name="Li T."/>
            <person name="Chen C."/>
            <person name="He H."/>
            <person name="Fan J."/>
            <person name="Xiang W."/>
            <person name="Li X."/>
        </authorList>
    </citation>
    <scope>NUCLEOTIDE SEQUENCE [LARGE SCALE GENOMIC DNA]</scope>
    <source>
        <strain evidence="5 6">GYP-11</strain>
    </source>
</reference>
<comment type="catalytic activity">
    <reaction evidence="4">
        <text>alpha,alpha-trehalose 6-phosphate + H2O = alpha,alpha-trehalose + phosphate</text>
        <dbReference type="Rhea" id="RHEA:23420"/>
        <dbReference type="ChEBI" id="CHEBI:15377"/>
        <dbReference type="ChEBI" id="CHEBI:16551"/>
        <dbReference type="ChEBI" id="CHEBI:43474"/>
        <dbReference type="ChEBI" id="CHEBI:58429"/>
        <dbReference type="EC" id="3.1.3.12"/>
    </reaction>
</comment>